<sequence>MQKFNYPSFKQITSTKSCIRNHLNISSKYHCLHHDVSLRKQKQLRPGRVPFLLKTPIQETIPYSQGLHHFISSTMKFLSWPGFLNLLHLIEPDPIFPNQSQNPQQDASIHLRLSWLYSFYGNHYFDQEEVRYSISHNRVCDVNKKFMPYLAVYPGSFNDNYVFSNMHIAQQPEKFFDQNQFLL</sequence>
<reference evidence="1 2" key="1">
    <citation type="submission" date="2015-08" db="EMBL/GenBank/DDBJ databases">
        <title>Next Generation Sequencing and Analysis of the Genome of Puccinia sorghi L Schw, the Causal Agent of Maize Common Rust.</title>
        <authorList>
            <person name="Rochi L."/>
            <person name="Burguener G."/>
            <person name="Darino M."/>
            <person name="Turjanski A."/>
            <person name="Kreff E."/>
            <person name="Dieguez M.J."/>
            <person name="Sacco F."/>
        </authorList>
    </citation>
    <scope>NUCLEOTIDE SEQUENCE [LARGE SCALE GENOMIC DNA]</scope>
    <source>
        <strain evidence="1 2">RO10H11247</strain>
    </source>
</reference>
<keyword evidence="2" id="KW-1185">Reference proteome</keyword>
<feature type="non-terminal residue" evidence="1">
    <location>
        <position position="183"/>
    </location>
</feature>
<dbReference type="AlphaFoldDB" id="A0A0L6UMQ3"/>
<accession>A0A0L6UMQ3</accession>
<protein>
    <recommendedName>
        <fullName evidence="3">DDE Tnp4 domain-containing protein</fullName>
    </recommendedName>
</protein>
<proteinExistence type="predicted"/>
<dbReference type="OrthoDB" id="2507202at2759"/>
<dbReference type="Proteomes" id="UP000037035">
    <property type="component" value="Unassembled WGS sequence"/>
</dbReference>
<dbReference type="EMBL" id="LAVV01010113">
    <property type="protein sequence ID" value="KNZ49537.1"/>
    <property type="molecule type" value="Genomic_DNA"/>
</dbReference>
<dbReference type="VEuPathDB" id="FungiDB:VP01_4953g1"/>
<name>A0A0L6UMQ3_9BASI</name>
<organism evidence="1 2">
    <name type="scientific">Puccinia sorghi</name>
    <dbReference type="NCBI Taxonomy" id="27349"/>
    <lineage>
        <taxon>Eukaryota</taxon>
        <taxon>Fungi</taxon>
        <taxon>Dikarya</taxon>
        <taxon>Basidiomycota</taxon>
        <taxon>Pucciniomycotina</taxon>
        <taxon>Pucciniomycetes</taxon>
        <taxon>Pucciniales</taxon>
        <taxon>Pucciniaceae</taxon>
        <taxon>Puccinia</taxon>
    </lineage>
</organism>
<comment type="caution">
    <text evidence="1">The sequence shown here is derived from an EMBL/GenBank/DDBJ whole genome shotgun (WGS) entry which is preliminary data.</text>
</comment>
<gene>
    <name evidence="1" type="ORF">VP01_4953g1</name>
</gene>
<evidence type="ECO:0000313" key="2">
    <source>
        <dbReference type="Proteomes" id="UP000037035"/>
    </source>
</evidence>
<evidence type="ECO:0008006" key="3">
    <source>
        <dbReference type="Google" id="ProtNLM"/>
    </source>
</evidence>
<evidence type="ECO:0000313" key="1">
    <source>
        <dbReference type="EMBL" id="KNZ49537.1"/>
    </source>
</evidence>